<evidence type="ECO:0000256" key="5">
    <source>
        <dbReference type="ARBA" id="ARBA00022840"/>
    </source>
</evidence>
<comment type="similarity">
    <text evidence="9">Belongs to the bacterial CoaD family.</text>
</comment>
<organism evidence="11 12">
    <name type="scientific">Lentilactobacillus kosonis</name>
    <dbReference type="NCBI Taxonomy" id="2810561"/>
    <lineage>
        <taxon>Bacteria</taxon>
        <taxon>Bacillati</taxon>
        <taxon>Bacillota</taxon>
        <taxon>Bacilli</taxon>
        <taxon>Lactobacillales</taxon>
        <taxon>Lactobacillaceae</taxon>
        <taxon>Lentilactobacillus</taxon>
    </lineage>
</organism>
<dbReference type="GO" id="GO:0005524">
    <property type="term" value="F:ATP binding"/>
    <property type="evidence" value="ECO:0007669"/>
    <property type="project" value="UniProtKB-KW"/>
</dbReference>
<feature type="binding site" evidence="9">
    <location>
        <position position="73"/>
    </location>
    <ligand>
        <name>substrate</name>
    </ligand>
</feature>
<evidence type="ECO:0000256" key="8">
    <source>
        <dbReference type="ARBA" id="ARBA00029346"/>
    </source>
</evidence>
<keyword evidence="4 9" id="KW-0547">Nucleotide-binding</keyword>
<keyword evidence="3 9" id="KW-0548">Nucleotidyltransferase</keyword>
<dbReference type="PANTHER" id="PTHR21342:SF1">
    <property type="entry name" value="PHOSPHOPANTETHEINE ADENYLYLTRANSFERASE"/>
    <property type="match status" value="1"/>
</dbReference>
<dbReference type="GO" id="GO:0004595">
    <property type="term" value="F:pantetheine-phosphate adenylyltransferase activity"/>
    <property type="evidence" value="ECO:0007669"/>
    <property type="project" value="UniProtKB-UniRule"/>
</dbReference>
<feature type="domain" description="Cytidyltransferase-like" evidence="10">
    <location>
        <begin position="5"/>
        <end position="133"/>
    </location>
</feature>
<evidence type="ECO:0000256" key="6">
    <source>
        <dbReference type="ARBA" id="ARBA00022842"/>
    </source>
</evidence>
<feature type="binding site" evidence="9">
    <location>
        <position position="9"/>
    </location>
    <ligand>
        <name>substrate</name>
    </ligand>
</feature>
<accession>A0A401FPB8</accession>
<dbReference type="PANTHER" id="PTHR21342">
    <property type="entry name" value="PHOSPHOPANTETHEINE ADENYLYLTRANSFERASE"/>
    <property type="match status" value="1"/>
</dbReference>
<feature type="site" description="Transition state stabilizer" evidence="9">
    <location>
        <position position="17"/>
    </location>
</feature>
<dbReference type="OrthoDB" id="9806661at2"/>
<keyword evidence="6 9" id="KW-0460">Magnesium</keyword>
<evidence type="ECO:0000313" key="12">
    <source>
        <dbReference type="Proteomes" id="UP000286974"/>
    </source>
</evidence>
<keyword evidence="2 9" id="KW-0808">Transferase</keyword>
<dbReference type="EC" id="2.7.7.3" evidence="9"/>
<sequence length="158" mass="17310">MKTAVYAGSFDPITLGHVDVIKRAAKVFDGVLVVVSVNTSKHAMFSIDEREKMIKEALVGISNVKVMQSNELTVRFALDHGAKFLVRGVRGSNDIDSEMAIADLNEQLNDKIQTIFLPTNPKYRALSSSMIKEIAKFHGDITGMVPKNVAVALSSKFN</sequence>
<dbReference type="AlphaFoldDB" id="A0A401FPB8"/>
<evidence type="ECO:0000256" key="4">
    <source>
        <dbReference type="ARBA" id="ARBA00022741"/>
    </source>
</evidence>
<dbReference type="Proteomes" id="UP000286974">
    <property type="component" value="Unassembled WGS sequence"/>
</dbReference>
<comment type="function">
    <text evidence="9">Reversibly transfers an adenylyl group from ATP to 4'-phosphopantetheine, yielding dephospho-CoA (dPCoA) and pyrophosphate.</text>
</comment>
<dbReference type="NCBIfam" id="TIGR00125">
    <property type="entry name" value="cyt_tran_rel"/>
    <property type="match status" value="1"/>
</dbReference>
<dbReference type="InterPro" id="IPR014729">
    <property type="entry name" value="Rossmann-like_a/b/a_fold"/>
</dbReference>
<comment type="cofactor">
    <cofactor evidence="9">
        <name>Mg(2+)</name>
        <dbReference type="ChEBI" id="CHEBI:18420"/>
    </cofactor>
</comment>
<comment type="caution">
    <text evidence="11">The sequence shown here is derived from an EMBL/GenBank/DDBJ whole genome shotgun (WGS) entry which is preliminary data.</text>
</comment>
<evidence type="ECO:0000256" key="7">
    <source>
        <dbReference type="ARBA" id="ARBA00022993"/>
    </source>
</evidence>
<dbReference type="HAMAP" id="MF_00151">
    <property type="entry name" value="PPAT_bact"/>
    <property type="match status" value="1"/>
</dbReference>
<evidence type="ECO:0000313" key="11">
    <source>
        <dbReference type="EMBL" id="GAY74118.1"/>
    </source>
</evidence>
<keyword evidence="5 9" id="KW-0067">ATP-binding</keyword>
<feature type="binding site" evidence="9">
    <location>
        <position position="41"/>
    </location>
    <ligand>
        <name>substrate</name>
    </ligand>
</feature>
<dbReference type="RefSeq" id="WP_125008846.1">
    <property type="nucleotide sequence ID" value="NZ_BEXA01000006.1"/>
</dbReference>
<feature type="binding site" evidence="9">
    <location>
        <position position="98"/>
    </location>
    <ligand>
        <name>ATP</name>
        <dbReference type="ChEBI" id="CHEBI:30616"/>
    </ligand>
</feature>
<evidence type="ECO:0000256" key="2">
    <source>
        <dbReference type="ARBA" id="ARBA00022679"/>
    </source>
</evidence>
<gene>
    <name evidence="9" type="primary">coaD</name>
    <name evidence="11" type="ORF">NBRC111893_2264</name>
</gene>
<comment type="subunit">
    <text evidence="9">Homohexamer.</text>
</comment>
<comment type="pathway">
    <text evidence="9">Cofactor biosynthesis; coenzyme A biosynthesis; CoA from (R)-pantothenate: step 4/5.</text>
</comment>
<evidence type="ECO:0000256" key="1">
    <source>
        <dbReference type="ARBA" id="ARBA00022490"/>
    </source>
</evidence>
<proteinExistence type="inferred from homology"/>
<reference evidence="11 12" key="1">
    <citation type="submission" date="2017-11" db="EMBL/GenBank/DDBJ databases">
        <title>Draft Genome Sequence of Lactobacillus curieae NBRC 111893 isolated from Koso, a Japanese sugar-Vegetable Fermented Beverage.</title>
        <authorList>
            <person name="Chiou T.Y."/>
            <person name="Oshima K."/>
            <person name="Suda W."/>
            <person name="Hattori M."/>
            <person name="Takahashi T."/>
        </authorList>
    </citation>
    <scope>NUCLEOTIDE SEQUENCE [LARGE SCALE GENOMIC DNA]</scope>
    <source>
        <strain evidence="11 12">NBRC111893</strain>
    </source>
</reference>
<dbReference type="CDD" id="cd02163">
    <property type="entry name" value="PPAT"/>
    <property type="match status" value="1"/>
</dbReference>
<dbReference type="PRINTS" id="PR01020">
    <property type="entry name" value="LPSBIOSNTHSS"/>
</dbReference>
<dbReference type="NCBIfam" id="TIGR01510">
    <property type="entry name" value="coaD_prev_kdtB"/>
    <property type="match status" value="1"/>
</dbReference>
<keyword evidence="12" id="KW-1185">Reference proteome</keyword>
<comment type="catalytic activity">
    <reaction evidence="8 9">
        <text>(R)-4'-phosphopantetheine + ATP + H(+) = 3'-dephospho-CoA + diphosphate</text>
        <dbReference type="Rhea" id="RHEA:19801"/>
        <dbReference type="ChEBI" id="CHEBI:15378"/>
        <dbReference type="ChEBI" id="CHEBI:30616"/>
        <dbReference type="ChEBI" id="CHEBI:33019"/>
        <dbReference type="ChEBI" id="CHEBI:57328"/>
        <dbReference type="ChEBI" id="CHEBI:61723"/>
        <dbReference type="EC" id="2.7.7.3"/>
    </reaction>
</comment>
<dbReference type="EMBL" id="BEXA01000006">
    <property type="protein sequence ID" value="GAY74118.1"/>
    <property type="molecule type" value="Genomic_DNA"/>
</dbReference>
<dbReference type="GO" id="GO:0005737">
    <property type="term" value="C:cytoplasm"/>
    <property type="evidence" value="ECO:0007669"/>
    <property type="project" value="UniProtKB-SubCell"/>
</dbReference>
<evidence type="ECO:0000256" key="9">
    <source>
        <dbReference type="HAMAP-Rule" id="MF_00151"/>
    </source>
</evidence>
<comment type="subcellular location">
    <subcellularLocation>
        <location evidence="9">Cytoplasm</location>
    </subcellularLocation>
</comment>
<feature type="binding site" evidence="9">
    <location>
        <begin position="123"/>
        <end position="129"/>
    </location>
    <ligand>
        <name>ATP</name>
        <dbReference type="ChEBI" id="CHEBI:30616"/>
    </ligand>
</feature>
<feature type="binding site" evidence="9">
    <location>
        <begin position="9"/>
        <end position="10"/>
    </location>
    <ligand>
        <name>ATP</name>
        <dbReference type="ChEBI" id="CHEBI:30616"/>
    </ligand>
</feature>
<protein>
    <recommendedName>
        <fullName evidence="9">Phosphopantetheine adenylyltransferase</fullName>
        <ecNumber evidence="9">2.7.7.3</ecNumber>
    </recommendedName>
    <alternativeName>
        <fullName evidence="9">Dephospho-CoA pyrophosphorylase</fullName>
    </alternativeName>
    <alternativeName>
        <fullName evidence="9">Pantetheine-phosphate adenylyltransferase</fullName>
        <shortName evidence="9">PPAT</shortName>
    </alternativeName>
</protein>
<dbReference type="SUPFAM" id="SSF52374">
    <property type="entry name" value="Nucleotidylyl transferase"/>
    <property type="match status" value="1"/>
</dbReference>
<feature type="binding site" evidence="9">
    <location>
        <position position="87"/>
    </location>
    <ligand>
        <name>substrate</name>
    </ligand>
</feature>
<name>A0A401FPB8_9LACO</name>
<evidence type="ECO:0000256" key="3">
    <source>
        <dbReference type="ARBA" id="ARBA00022695"/>
    </source>
</evidence>
<dbReference type="InterPro" id="IPR004821">
    <property type="entry name" value="Cyt_trans-like"/>
</dbReference>
<dbReference type="InterPro" id="IPR001980">
    <property type="entry name" value="PPAT"/>
</dbReference>
<dbReference type="UniPathway" id="UPA00241">
    <property type="reaction ID" value="UER00355"/>
</dbReference>
<dbReference type="Gene3D" id="3.40.50.620">
    <property type="entry name" value="HUPs"/>
    <property type="match status" value="1"/>
</dbReference>
<keyword evidence="1 9" id="KW-0963">Cytoplasm</keyword>
<feature type="binding site" evidence="9">
    <location>
        <begin position="88"/>
        <end position="90"/>
    </location>
    <ligand>
        <name>ATP</name>
        <dbReference type="ChEBI" id="CHEBI:30616"/>
    </ligand>
</feature>
<keyword evidence="7 9" id="KW-0173">Coenzyme A biosynthesis</keyword>
<dbReference type="GO" id="GO:0015937">
    <property type="term" value="P:coenzyme A biosynthetic process"/>
    <property type="evidence" value="ECO:0007669"/>
    <property type="project" value="UniProtKB-UniRule"/>
</dbReference>
<dbReference type="Pfam" id="PF01467">
    <property type="entry name" value="CTP_transf_like"/>
    <property type="match status" value="1"/>
</dbReference>
<feature type="binding site" evidence="9">
    <location>
        <position position="17"/>
    </location>
    <ligand>
        <name>ATP</name>
        <dbReference type="ChEBI" id="CHEBI:30616"/>
    </ligand>
</feature>
<evidence type="ECO:0000259" key="10">
    <source>
        <dbReference type="Pfam" id="PF01467"/>
    </source>
</evidence>